<dbReference type="NCBIfam" id="NF004005">
    <property type="entry name" value="PRK05476.2-3"/>
    <property type="match status" value="1"/>
</dbReference>
<dbReference type="Pfam" id="PF00670">
    <property type="entry name" value="AdoHcyase_NAD"/>
    <property type="match status" value="1"/>
</dbReference>
<dbReference type="PANTHER" id="PTHR23420">
    <property type="entry name" value="ADENOSYLHOMOCYSTEINASE"/>
    <property type="match status" value="1"/>
</dbReference>
<dbReference type="InterPro" id="IPR000043">
    <property type="entry name" value="Adenosylhomocysteinase-like"/>
</dbReference>
<dbReference type="PIRSF" id="PIRSF001109">
    <property type="entry name" value="Ad_hcy_hydrolase"/>
    <property type="match status" value="1"/>
</dbReference>
<dbReference type="GO" id="GO:0004013">
    <property type="term" value="F:adenosylhomocysteinase activity"/>
    <property type="evidence" value="ECO:0007669"/>
    <property type="project" value="TreeGrafter"/>
</dbReference>
<dbReference type="GO" id="GO:0006730">
    <property type="term" value="P:one-carbon metabolic process"/>
    <property type="evidence" value="ECO:0007669"/>
    <property type="project" value="UniProtKB-KW"/>
</dbReference>
<dbReference type="Gene3D" id="3.40.50.720">
    <property type="entry name" value="NAD(P)-binding Rossmann-like Domain"/>
    <property type="match status" value="1"/>
</dbReference>
<evidence type="ECO:0000259" key="5">
    <source>
        <dbReference type="SMART" id="SM00997"/>
    </source>
</evidence>
<dbReference type="CDD" id="cd00401">
    <property type="entry name" value="SAHH"/>
    <property type="match status" value="1"/>
</dbReference>
<dbReference type="AlphaFoldDB" id="A0A381U2P0"/>
<gene>
    <name evidence="6" type="ORF">METZ01_LOCUS75188</name>
</gene>
<dbReference type="Gene3D" id="3.40.50.1480">
    <property type="entry name" value="Adenosylhomocysteinase-like"/>
    <property type="match status" value="1"/>
</dbReference>
<evidence type="ECO:0000256" key="2">
    <source>
        <dbReference type="ARBA" id="ARBA00007122"/>
    </source>
</evidence>
<organism evidence="6">
    <name type="scientific">marine metagenome</name>
    <dbReference type="NCBI Taxonomy" id="408172"/>
    <lineage>
        <taxon>unclassified sequences</taxon>
        <taxon>metagenomes</taxon>
        <taxon>ecological metagenomes</taxon>
    </lineage>
</organism>
<comment type="cofactor">
    <cofactor evidence="1">
        <name>NAD(+)</name>
        <dbReference type="ChEBI" id="CHEBI:57540"/>
    </cofactor>
</comment>
<comment type="similarity">
    <text evidence="2">Belongs to the adenosylhomocysteinase family.</text>
</comment>
<dbReference type="PROSITE" id="PS00739">
    <property type="entry name" value="ADOHCYASE_2"/>
    <property type="match status" value="1"/>
</dbReference>
<feature type="non-terminal residue" evidence="6">
    <location>
        <position position="1"/>
    </location>
</feature>
<dbReference type="InterPro" id="IPR042172">
    <property type="entry name" value="Adenosylhomocyst_ase-like_sf"/>
</dbReference>
<sequence>MPILASIRERYEEEKPLTGLSVGVAMHLEQKTGVLLQTLQAGGAEISASSCNPLTTDDAVAAALSEEMDIFAWSGQSKEEYYSCIESVIRSAPKITVDDGGDLIFMLHSKYPAMLDDVMGGCEETTTGVIRLKAMSQDGELKVPIIAVNNAYSKYLFDNRYGSGQSVIDAIASATNMLIAGKTVVVVGYGWVGRGVAMRLRGMGARVIVVETAASLNQQKQSGFHRGLEALYDGNWVMSMEEAAAMGDIFITATGNKHVISKHHFKKMKENVILANAGHFNNEIDVDSLQAMSKESKEIMPNLVRYRLKNGKGILLLSEGRLVNLARPSGHGHPIEIMDGSFAVQALCVEYLAKSSDSLKPEIYDVPSDLD</sequence>
<dbReference type="InterPro" id="IPR036291">
    <property type="entry name" value="NAD(P)-bd_dom_sf"/>
</dbReference>
<dbReference type="Pfam" id="PF05221">
    <property type="entry name" value="AdoHcyase"/>
    <property type="match status" value="1"/>
</dbReference>
<dbReference type="InterPro" id="IPR015878">
    <property type="entry name" value="Ado_hCys_hydrolase_NAD-bd"/>
</dbReference>
<dbReference type="PANTHER" id="PTHR23420:SF0">
    <property type="entry name" value="ADENOSYLHOMOCYSTEINASE"/>
    <property type="match status" value="1"/>
</dbReference>
<evidence type="ECO:0000256" key="1">
    <source>
        <dbReference type="ARBA" id="ARBA00001911"/>
    </source>
</evidence>
<keyword evidence="4" id="KW-0520">NAD</keyword>
<dbReference type="GO" id="GO:0033353">
    <property type="term" value="P:S-adenosylmethionine cycle"/>
    <property type="evidence" value="ECO:0007669"/>
    <property type="project" value="TreeGrafter"/>
</dbReference>
<dbReference type="GO" id="GO:0005829">
    <property type="term" value="C:cytosol"/>
    <property type="evidence" value="ECO:0007669"/>
    <property type="project" value="TreeGrafter"/>
</dbReference>
<feature type="non-terminal residue" evidence="6">
    <location>
        <position position="371"/>
    </location>
</feature>
<dbReference type="SMART" id="SM00996">
    <property type="entry name" value="AdoHcyase"/>
    <property type="match status" value="1"/>
</dbReference>
<accession>A0A381U2P0</accession>
<evidence type="ECO:0000256" key="4">
    <source>
        <dbReference type="ARBA" id="ARBA00023027"/>
    </source>
</evidence>
<evidence type="ECO:0000256" key="3">
    <source>
        <dbReference type="ARBA" id="ARBA00022563"/>
    </source>
</evidence>
<dbReference type="SMART" id="SM00997">
    <property type="entry name" value="AdoHcyase_NAD"/>
    <property type="match status" value="1"/>
</dbReference>
<keyword evidence="3" id="KW-0554">One-carbon metabolism</keyword>
<proteinExistence type="inferred from homology"/>
<evidence type="ECO:0000313" key="6">
    <source>
        <dbReference type="EMBL" id="SVA22334.1"/>
    </source>
</evidence>
<dbReference type="EMBL" id="UINC01005598">
    <property type="protein sequence ID" value="SVA22334.1"/>
    <property type="molecule type" value="Genomic_DNA"/>
</dbReference>
<protein>
    <recommendedName>
        <fullName evidence="5">S-adenosyl-L-homocysteine hydrolase NAD binding domain-containing protein</fullName>
    </recommendedName>
</protein>
<dbReference type="SUPFAM" id="SSF51735">
    <property type="entry name" value="NAD(P)-binding Rossmann-fold domains"/>
    <property type="match status" value="1"/>
</dbReference>
<dbReference type="SUPFAM" id="SSF52283">
    <property type="entry name" value="Formate/glycerate dehydrogenase catalytic domain-like"/>
    <property type="match status" value="1"/>
</dbReference>
<feature type="domain" description="S-adenosyl-L-homocysteine hydrolase NAD binding" evidence="5">
    <location>
        <begin position="159"/>
        <end position="330"/>
    </location>
</feature>
<name>A0A381U2P0_9ZZZZ</name>
<reference evidence="6" key="1">
    <citation type="submission" date="2018-05" db="EMBL/GenBank/DDBJ databases">
        <authorList>
            <person name="Lanie J.A."/>
            <person name="Ng W.-L."/>
            <person name="Kazmierczak K.M."/>
            <person name="Andrzejewski T.M."/>
            <person name="Davidsen T.M."/>
            <person name="Wayne K.J."/>
            <person name="Tettelin H."/>
            <person name="Glass J.I."/>
            <person name="Rusch D."/>
            <person name="Podicherti R."/>
            <person name="Tsui H.-C.T."/>
            <person name="Winkler M.E."/>
        </authorList>
    </citation>
    <scope>NUCLEOTIDE SEQUENCE</scope>
</reference>
<dbReference type="InterPro" id="IPR020082">
    <property type="entry name" value="S-Ado-L-homoCys_hydrolase_CS"/>
</dbReference>